<reference evidence="3" key="1">
    <citation type="submission" date="2020-02" db="EMBL/GenBank/DDBJ databases">
        <authorList>
            <person name="Meier V. D."/>
        </authorList>
    </citation>
    <scope>NUCLEOTIDE SEQUENCE</scope>
    <source>
        <strain evidence="3">AVDCRST_MAG64</strain>
    </source>
</reference>
<keyword evidence="2" id="KW-0964">Secreted</keyword>
<evidence type="ECO:0000256" key="1">
    <source>
        <dbReference type="ARBA" id="ARBA00004613"/>
    </source>
</evidence>
<dbReference type="Pfam" id="PF00353">
    <property type="entry name" value="HemolysinCabind"/>
    <property type="match status" value="3"/>
</dbReference>
<comment type="subcellular location">
    <subcellularLocation>
        <location evidence="1">Secreted</location>
    </subcellularLocation>
</comment>
<dbReference type="GO" id="GO:0005509">
    <property type="term" value="F:calcium ion binding"/>
    <property type="evidence" value="ECO:0007669"/>
    <property type="project" value="InterPro"/>
</dbReference>
<dbReference type="PANTHER" id="PTHR38340">
    <property type="entry name" value="S-LAYER PROTEIN"/>
    <property type="match status" value="1"/>
</dbReference>
<accession>A0A6J4PYR2</accession>
<dbReference type="AlphaFoldDB" id="A0A6J4PYR2"/>
<dbReference type="InterPro" id="IPR001343">
    <property type="entry name" value="Hemolysn_Ca-bd"/>
</dbReference>
<dbReference type="PROSITE" id="PS00330">
    <property type="entry name" value="HEMOLYSIN_CALCIUM"/>
    <property type="match status" value="1"/>
</dbReference>
<gene>
    <name evidence="3" type="ORF">AVDCRST_MAG64-3389</name>
</gene>
<name>A0A6J4PYR2_9BACT</name>
<dbReference type="InterPro" id="IPR050557">
    <property type="entry name" value="RTX_toxin/Mannuronan_C5-epim"/>
</dbReference>
<dbReference type="InterPro" id="IPR018511">
    <property type="entry name" value="Hemolysin-typ_Ca-bd_CS"/>
</dbReference>
<evidence type="ECO:0000256" key="2">
    <source>
        <dbReference type="ARBA" id="ARBA00022525"/>
    </source>
</evidence>
<dbReference type="InterPro" id="IPR011049">
    <property type="entry name" value="Serralysin-like_metalloprot_C"/>
</dbReference>
<proteinExistence type="predicted"/>
<protein>
    <submittedName>
        <fullName evidence="3">Alkaline phosphatase</fullName>
        <ecNumber evidence="3">3.1.3.1</ecNumber>
    </submittedName>
</protein>
<evidence type="ECO:0000313" key="3">
    <source>
        <dbReference type="EMBL" id="CAA9429647.1"/>
    </source>
</evidence>
<dbReference type="PRINTS" id="PR00313">
    <property type="entry name" value="CABNDNGRPT"/>
</dbReference>
<keyword evidence="3" id="KW-0378">Hydrolase</keyword>
<dbReference type="GO" id="GO:0005576">
    <property type="term" value="C:extracellular region"/>
    <property type="evidence" value="ECO:0007669"/>
    <property type="project" value="UniProtKB-SubCell"/>
</dbReference>
<dbReference type="SUPFAM" id="SSF51120">
    <property type="entry name" value="beta-Roll"/>
    <property type="match status" value="1"/>
</dbReference>
<dbReference type="EMBL" id="CADCUQ010000781">
    <property type="protein sequence ID" value="CAA9429647.1"/>
    <property type="molecule type" value="Genomic_DNA"/>
</dbReference>
<dbReference type="PANTHER" id="PTHR38340:SF1">
    <property type="entry name" value="S-LAYER PROTEIN"/>
    <property type="match status" value="1"/>
</dbReference>
<dbReference type="Gene3D" id="2.150.10.10">
    <property type="entry name" value="Serralysin-like metalloprotease, C-terminal"/>
    <property type="match status" value="2"/>
</dbReference>
<organism evidence="3">
    <name type="scientific">uncultured Phycisphaerae bacterium</name>
    <dbReference type="NCBI Taxonomy" id="904963"/>
    <lineage>
        <taxon>Bacteria</taxon>
        <taxon>Pseudomonadati</taxon>
        <taxon>Planctomycetota</taxon>
        <taxon>Phycisphaerae</taxon>
        <taxon>environmental samples</taxon>
    </lineage>
</organism>
<dbReference type="GO" id="GO:0004035">
    <property type="term" value="F:alkaline phosphatase activity"/>
    <property type="evidence" value="ECO:0007669"/>
    <property type="project" value="UniProtKB-EC"/>
</dbReference>
<dbReference type="EC" id="3.1.3.1" evidence="3"/>
<sequence length="294" mass="29202">MARRAGTGAGGFARYTAGASVGRGVGPENGAAIRDVTLFNDLDTIGGNDAMAGGDGDDRMFGQLGDDAMNGNDGNDDLVGHLGADAMDGGAGDDALVGDKGWIVTDILDGSAARVIKEQGPRLFANIEVAGTLKRTVTLVDAAIGSGDVLTGGLGNDSLHGGAGDDTLYGDGPGLTAGGGSDILFGDLGNDALLGGAGDDHLWGGAGDDLLDGQAGADTAFGGSGDDRLVADVAADQLIDWTGPRNTFVTPTKGSPTVIRSPAPQVRQWLLDLAASDGAADPMLEIGVLAPSQL</sequence>